<dbReference type="CDD" id="cd03360">
    <property type="entry name" value="LbH_AT_putative"/>
    <property type="match status" value="1"/>
</dbReference>
<dbReference type="InterPro" id="IPR050179">
    <property type="entry name" value="Trans_hexapeptide_repeat"/>
</dbReference>
<reference evidence="3" key="1">
    <citation type="submission" date="2014-06" db="EMBL/GenBank/DDBJ databases">
        <title>Key roles for freshwater Actinobacteria revealed by deep metagenomic sequencing.</title>
        <authorList>
            <person name="Ghai R."/>
            <person name="Mizuno C.M."/>
            <person name="Picazo A."/>
            <person name="Camacho A."/>
            <person name="Rodriguez-Valera F."/>
        </authorList>
    </citation>
    <scope>NUCLEOTIDE SEQUENCE</scope>
</reference>
<dbReference type="InterPro" id="IPR011004">
    <property type="entry name" value="Trimer_LpxA-like_sf"/>
</dbReference>
<evidence type="ECO:0000259" key="2">
    <source>
        <dbReference type="Pfam" id="PF17836"/>
    </source>
</evidence>
<dbReference type="PANTHER" id="PTHR43300">
    <property type="entry name" value="ACETYLTRANSFERASE"/>
    <property type="match status" value="1"/>
</dbReference>
<dbReference type="Gene3D" id="2.160.10.10">
    <property type="entry name" value="Hexapeptide repeat proteins"/>
    <property type="match status" value="1"/>
</dbReference>
<dbReference type="EMBL" id="JNSL01000031">
    <property type="protein sequence ID" value="KGA19408.1"/>
    <property type="molecule type" value="Genomic_DNA"/>
</dbReference>
<dbReference type="GO" id="GO:0016740">
    <property type="term" value="F:transferase activity"/>
    <property type="evidence" value="ECO:0007669"/>
    <property type="project" value="UniProtKB-KW"/>
</dbReference>
<dbReference type="Pfam" id="PF17836">
    <property type="entry name" value="PglD_N"/>
    <property type="match status" value="1"/>
</dbReference>
<dbReference type="PROSITE" id="PS00101">
    <property type="entry name" value="HEXAPEP_TRANSFERASES"/>
    <property type="match status" value="1"/>
</dbReference>
<sequence>MTTPIVIIGAGGLAREFHDVLEAVNAVEESAGRQAAFRFLGFVDAQPSTESRVLSRGPVLGGDEILANLDPATQHIIAISNTSVRGKLDELASSLGLHAAVLIHPAATVGRHDNVFGPGTVICANATVTTNVRFGRHVHVDRNVAVGHDTTFDNYVSVFPGASVAGNVDVQSGVTLGTGSSVIQGIRIGANSIIGAGAVVVRDIEANVTAVGSPARAIVR</sequence>
<protein>
    <recommendedName>
        <fullName evidence="2">PglD N-terminal domain-containing protein</fullName>
    </recommendedName>
</protein>
<dbReference type="NCBIfam" id="TIGR03570">
    <property type="entry name" value="NeuD_NnaD"/>
    <property type="match status" value="1"/>
</dbReference>
<comment type="caution">
    <text evidence="3">The sequence shown here is derived from an EMBL/GenBank/DDBJ whole genome shotgun (WGS) entry which is preliminary data.</text>
</comment>
<evidence type="ECO:0000313" key="3">
    <source>
        <dbReference type="EMBL" id="KGA19408.1"/>
    </source>
</evidence>
<accession>A0A094SLJ1</accession>
<dbReference type="InterPro" id="IPR041561">
    <property type="entry name" value="PglD_N"/>
</dbReference>
<proteinExistence type="predicted"/>
<keyword evidence="1" id="KW-0808">Transferase</keyword>
<dbReference type="Gene3D" id="3.40.50.20">
    <property type="match status" value="1"/>
</dbReference>
<gene>
    <name evidence="3" type="ORF">GM51_6760</name>
</gene>
<dbReference type="InterPro" id="IPR020019">
    <property type="entry name" value="AcTrfase_PglD-like"/>
</dbReference>
<dbReference type="InterPro" id="IPR018357">
    <property type="entry name" value="Hexapep_transf_CS"/>
</dbReference>
<dbReference type="PANTHER" id="PTHR43300:SF7">
    <property type="entry name" value="UDP-N-ACETYLBACILLOSAMINE N-ACETYLTRANSFERASE"/>
    <property type="match status" value="1"/>
</dbReference>
<evidence type="ECO:0000256" key="1">
    <source>
        <dbReference type="ARBA" id="ARBA00022679"/>
    </source>
</evidence>
<feature type="domain" description="PglD N-terminal" evidence="2">
    <location>
        <begin position="5"/>
        <end position="88"/>
    </location>
</feature>
<organism evidence="3">
    <name type="scientific">freshwater metagenome</name>
    <dbReference type="NCBI Taxonomy" id="449393"/>
    <lineage>
        <taxon>unclassified sequences</taxon>
        <taxon>metagenomes</taxon>
        <taxon>ecological metagenomes</taxon>
    </lineage>
</organism>
<dbReference type="AlphaFoldDB" id="A0A094SLJ1"/>
<name>A0A094SLJ1_9ZZZZ</name>
<dbReference type="SUPFAM" id="SSF51161">
    <property type="entry name" value="Trimeric LpxA-like enzymes"/>
    <property type="match status" value="1"/>
</dbReference>